<evidence type="ECO:0000313" key="1">
    <source>
        <dbReference type="EMBL" id="QHT81970.1"/>
    </source>
</evidence>
<proteinExistence type="predicted"/>
<dbReference type="AlphaFoldDB" id="A0A6C0HNP1"/>
<reference evidence="1" key="1">
    <citation type="journal article" date="2020" name="Nature">
        <title>Giant virus diversity and host interactions through global metagenomics.</title>
        <authorList>
            <person name="Schulz F."/>
            <person name="Roux S."/>
            <person name="Paez-Espino D."/>
            <person name="Jungbluth S."/>
            <person name="Walsh D.A."/>
            <person name="Denef V.J."/>
            <person name="McMahon K.D."/>
            <person name="Konstantinidis K.T."/>
            <person name="Eloe-Fadrosh E.A."/>
            <person name="Kyrpides N.C."/>
            <person name="Woyke T."/>
        </authorList>
    </citation>
    <scope>NUCLEOTIDE SEQUENCE</scope>
    <source>
        <strain evidence="1">GVMAG-M-3300023184-160</strain>
    </source>
</reference>
<organism evidence="1">
    <name type="scientific">viral metagenome</name>
    <dbReference type="NCBI Taxonomy" id="1070528"/>
    <lineage>
        <taxon>unclassified sequences</taxon>
        <taxon>metagenomes</taxon>
        <taxon>organismal metagenomes</taxon>
    </lineage>
</organism>
<accession>A0A6C0HNP1</accession>
<dbReference type="EMBL" id="MN739993">
    <property type="protein sequence ID" value="QHT81970.1"/>
    <property type="molecule type" value="Genomic_DNA"/>
</dbReference>
<protein>
    <submittedName>
        <fullName evidence="1">Uncharacterized protein</fullName>
    </submittedName>
</protein>
<sequence length="63" mass="7893">MWVKDYHSGKYIQLDRAAFVSHKHFYEEWMRIKYNYILPCPNTLEEVKDRLRQAVQEKRLYEK</sequence>
<name>A0A6C0HNP1_9ZZZZ</name>